<keyword evidence="3" id="KW-1185">Reference proteome</keyword>
<dbReference type="Proteomes" id="UP000182658">
    <property type="component" value="Unassembled WGS sequence"/>
</dbReference>
<feature type="region of interest" description="Disordered" evidence="1">
    <location>
        <begin position="25"/>
        <end position="45"/>
    </location>
</feature>
<reference evidence="2 3" key="1">
    <citation type="submission" date="2016-10" db="EMBL/GenBank/DDBJ databases">
        <title>Draft genome sequence of Coniochaeta ligniaria NRRL30616, a lignocellulolytic fungus for bioabatement of inhibitors in plant biomass hydrolysates.</title>
        <authorList>
            <consortium name="DOE Joint Genome Institute"/>
            <person name="Jimenez D.J."/>
            <person name="Hector R.E."/>
            <person name="Riley R."/>
            <person name="Sun H."/>
            <person name="Grigoriev I.V."/>
            <person name="Van Elsas J.D."/>
            <person name="Nichols N.N."/>
        </authorList>
    </citation>
    <scope>NUCLEOTIDE SEQUENCE [LARGE SCALE GENOMIC DNA]</scope>
    <source>
        <strain evidence="2 3">NRRL 30616</strain>
    </source>
</reference>
<gene>
    <name evidence="2" type="ORF">CONLIGDRAFT_684979</name>
</gene>
<sequence length="86" mass="9598">MPYTRENAEAKAATAIKNDWIQTERHARPARPRHPSPPDVEPGLTAGFLICQNGYTLEDIPRILTDRKEAAWDNGGSVNGSREEQI</sequence>
<dbReference type="EMBL" id="KV875102">
    <property type="protein sequence ID" value="OIW25108.1"/>
    <property type="molecule type" value="Genomic_DNA"/>
</dbReference>
<organism evidence="2 3">
    <name type="scientific">Coniochaeta ligniaria NRRL 30616</name>
    <dbReference type="NCBI Taxonomy" id="1408157"/>
    <lineage>
        <taxon>Eukaryota</taxon>
        <taxon>Fungi</taxon>
        <taxon>Dikarya</taxon>
        <taxon>Ascomycota</taxon>
        <taxon>Pezizomycotina</taxon>
        <taxon>Sordariomycetes</taxon>
        <taxon>Sordariomycetidae</taxon>
        <taxon>Coniochaetales</taxon>
        <taxon>Coniochaetaceae</taxon>
        <taxon>Coniochaeta</taxon>
    </lineage>
</organism>
<proteinExistence type="predicted"/>
<evidence type="ECO:0000313" key="3">
    <source>
        <dbReference type="Proteomes" id="UP000182658"/>
    </source>
</evidence>
<protein>
    <submittedName>
        <fullName evidence="2">Uncharacterized protein</fullName>
    </submittedName>
</protein>
<accession>A0A1J7J7G5</accession>
<name>A0A1J7J7G5_9PEZI</name>
<evidence type="ECO:0000313" key="2">
    <source>
        <dbReference type="EMBL" id="OIW25108.1"/>
    </source>
</evidence>
<evidence type="ECO:0000256" key="1">
    <source>
        <dbReference type="SAM" id="MobiDB-lite"/>
    </source>
</evidence>
<dbReference type="AlphaFoldDB" id="A0A1J7J7G5"/>
<dbReference type="InParanoid" id="A0A1J7J7G5"/>